<organism evidence="1 2">
    <name type="scientific">Romanomermis culicivorax</name>
    <name type="common">Nematode worm</name>
    <dbReference type="NCBI Taxonomy" id="13658"/>
    <lineage>
        <taxon>Eukaryota</taxon>
        <taxon>Metazoa</taxon>
        <taxon>Ecdysozoa</taxon>
        <taxon>Nematoda</taxon>
        <taxon>Enoplea</taxon>
        <taxon>Dorylaimia</taxon>
        <taxon>Mermithida</taxon>
        <taxon>Mermithoidea</taxon>
        <taxon>Mermithidae</taxon>
        <taxon>Romanomermis</taxon>
    </lineage>
</organism>
<proteinExistence type="predicted"/>
<dbReference type="Proteomes" id="UP000887565">
    <property type="component" value="Unplaced"/>
</dbReference>
<evidence type="ECO:0000313" key="1">
    <source>
        <dbReference type="Proteomes" id="UP000887565"/>
    </source>
</evidence>
<evidence type="ECO:0000313" key="2">
    <source>
        <dbReference type="WBParaSite" id="nRc.2.0.1.t18377-RA"/>
    </source>
</evidence>
<protein>
    <submittedName>
        <fullName evidence="2">Uncharacterized protein</fullName>
    </submittedName>
</protein>
<sequence>FRQYGFVPEEYNTPALFPHDSLEAAEIDHPGETLIAAFHNVALTDVLPSDAANKIYPTISPIALPAIMRDKVLSAYEFFMFNCTSSDYGPSFCLGTVPNNPKCLQADITSAMKGRLMDRLIELLNFLVSPMYKLAIHDHIQFDPDLALPPIPHEPGVPPSTTVCGTAPTATLEHASLIG</sequence>
<reference evidence="2" key="1">
    <citation type="submission" date="2022-11" db="UniProtKB">
        <authorList>
            <consortium name="WormBaseParasite"/>
        </authorList>
    </citation>
    <scope>IDENTIFICATION</scope>
</reference>
<dbReference type="WBParaSite" id="nRc.2.0.1.t18377-RA">
    <property type="protein sequence ID" value="nRc.2.0.1.t18377-RA"/>
    <property type="gene ID" value="nRc.2.0.1.g18377"/>
</dbReference>
<accession>A0A915IX78</accession>
<keyword evidence="1" id="KW-1185">Reference proteome</keyword>
<name>A0A915IX78_ROMCU</name>
<dbReference type="AlphaFoldDB" id="A0A915IX78"/>